<proteinExistence type="predicted"/>
<dbReference type="GO" id="GO:0006629">
    <property type="term" value="P:lipid metabolic process"/>
    <property type="evidence" value="ECO:0007669"/>
    <property type="project" value="InterPro"/>
</dbReference>
<reference evidence="1" key="1">
    <citation type="journal article" date="2020" name="Stud. Mycol.">
        <title>101 Dothideomycetes genomes: a test case for predicting lifestyles and emergence of pathogens.</title>
        <authorList>
            <person name="Haridas S."/>
            <person name="Albert R."/>
            <person name="Binder M."/>
            <person name="Bloem J."/>
            <person name="Labutti K."/>
            <person name="Salamov A."/>
            <person name="Andreopoulos B."/>
            <person name="Baker S."/>
            <person name="Barry K."/>
            <person name="Bills G."/>
            <person name="Bluhm B."/>
            <person name="Cannon C."/>
            <person name="Castanera R."/>
            <person name="Culley D."/>
            <person name="Daum C."/>
            <person name="Ezra D."/>
            <person name="Gonzalez J."/>
            <person name="Henrissat B."/>
            <person name="Kuo A."/>
            <person name="Liang C."/>
            <person name="Lipzen A."/>
            <person name="Lutzoni F."/>
            <person name="Magnuson J."/>
            <person name="Mondo S."/>
            <person name="Nolan M."/>
            <person name="Ohm R."/>
            <person name="Pangilinan J."/>
            <person name="Park H.-J."/>
            <person name="Ramirez L."/>
            <person name="Alfaro M."/>
            <person name="Sun H."/>
            <person name="Tritt A."/>
            <person name="Yoshinaga Y."/>
            <person name="Zwiers L.-H."/>
            <person name="Turgeon B."/>
            <person name="Goodwin S."/>
            <person name="Spatafora J."/>
            <person name="Crous P."/>
            <person name="Grigoriev I."/>
        </authorList>
    </citation>
    <scope>NUCLEOTIDE SEQUENCE</scope>
    <source>
        <strain evidence="1">CBS 627.86</strain>
    </source>
</reference>
<dbReference type="Gene3D" id="3.20.20.190">
    <property type="entry name" value="Phosphatidylinositol (PI) phosphodiesterase"/>
    <property type="match status" value="1"/>
</dbReference>
<protein>
    <submittedName>
        <fullName evidence="1">PLC-like phosphodiesterase</fullName>
    </submittedName>
</protein>
<dbReference type="InterPro" id="IPR051057">
    <property type="entry name" value="PI-PLC_domain"/>
</dbReference>
<dbReference type="GO" id="GO:0008081">
    <property type="term" value="F:phosphoric diester hydrolase activity"/>
    <property type="evidence" value="ECO:0007669"/>
    <property type="project" value="InterPro"/>
</dbReference>
<dbReference type="SUPFAM" id="SSF51695">
    <property type="entry name" value="PLC-like phosphodiesterases"/>
    <property type="match status" value="1"/>
</dbReference>
<dbReference type="AlphaFoldDB" id="A0A6A5Z9R9"/>
<organism evidence="1 2">
    <name type="scientific">Lophiotrema nucula</name>
    <dbReference type="NCBI Taxonomy" id="690887"/>
    <lineage>
        <taxon>Eukaryota</taxon>
        <taxon>Fungi</taxon>
        <taxon>Dikarya</taxon>
        <taxon>Ascomycota</taxon>
        <taxon>Pezizomycotina</taxon>
        <taxon>Dothideomycetes</taxon>
        <taxon>Pleosporomycetidae</taxon>
        <taxon>Pleosporales</taxon>
        <taxon>Lophiotremataceae</taxon>
        <taxon>Lophiotrema</taxon>
    </lineage>
</organism>
<accession>A0A6A5Z9R9</accession>
<dbReference type="Proteomes" id="UP000799770">
    <property type="component" value="Unassembled WGS sequence"/>
</dbReference>
<sequence length="466" mass="50916">MGYGGYLTLVNGSPNDLTVTGQHAYQMDSWSWPTISAGKSAKVYMEYGMKGNTKDDGAEAYYELTGTSNKFSILARKPSDYQLTISLDGLATKTSAQGSSVNMGFRHDEAVNWILSTDEAGQFWSNSGATTDWMQQSLGSIGNRTLKHITMPGSHDAGMSTFNPGTIGANFANTQAQYLDFYAQLMAGSRYFDLRPVISNGQWVSGHYSEVEDSGVWLGGNGQSVSDIVSQINTFTATYHELIIINLSHTLDTDNNYKDLSQDQWNKLFDTLKGINNRYTVTNPGSTDFSTKVLNDFIGNNAGSVFIFAQLPSGISLGDYANQGFFTQENFPIFDSYSNSNDANTMESDQLQKLKDNRAISQGKDKFHILSWTLTQQPEDVLNPDRAIMNLGVSVNNDLMDKAFNAFTLDSFPNVLYVDALGIRDKPVVFPYDKVRSGLATNSDLASLAVAVNNGIAGRNTAVTGG</sequence>
<dbReference type="PANTHER" id="PTHR13593:SF143">
    <property type="entry name" value="PHOSPHATIDYLINOSITOL-SPECIFIC PHOSPHOLIPASE C X DOMAIN-CONTAINING PROTEIN"/>
    <property type="match status" value="1"/>
</dbReference>
<keyword evidence="2" id="KW-1185">Reference proteome</keyword>
<name>A0A6A5Z9R9_9PLEO</name>
<dbReference type="PANTHER" id="PTHR13593">
    <property type="match status" value="1"/>
</dbReference>
<dbReference type="OrthoDB" id="1046782at2759"/>
<dbReference type="EMBL" id="ML977322">
    <property type="protein sequence ID" value="KAF2115824.1"/>
    <property type="molecule type" value="Genomic_DNA"/>
</dbReference>
<gene>
    <name evidence="1" type="ORF">BDV96DRAFT_599382</name>
</gene>
<dbReference type="InterPro" id="IPR017946">
    <property type="entry name" value="PLC-like_Pdiesterase_TIM-brl"/>
</dbReference>
<evidence type="ECO:0000313" key="1">
    <source>
        <dbReference type="EMBL" id="KAF2115824.1"/>
    </source>
</evidence>
<evidence type="ECO:0000313" key="2">
    <source>
        <dbReference type="Proteomes" id="UP000799770"/>
    </source>
</evidence>